<evidence type="ECO:0000313" key="2">
    <source>
        <dbReference type="Proteomes" id="UP000095038"/>
    </source>
</evidence>
<protein>
    <submittedName>
        <fullName evidence="1">Uncharacterized protein</fullName>
    </submittedName>
</protein>
<evidence type="ECO:0000313" key="1">
    <source>
        <dbReference type="EMBL" id="ODV63396.1"/>
    </source>
</evidence>
<dbReference type="RefSeq" id="XP_020049703.1">
    <property type="nucleotide sequence ID" value="XM_020191400.1"/>
</dbReference>
<sequence>MSFIIPISLAFCFTSITFSIITSHYSKKYDKLLIDYNDDNLSLSINPKILSIITLKSDNKRKDKNIVNIFVDTIKENGKSHKIRYTLEKNDYLPYIWFLIDNYNNENNEDNTENNIENKKIIAVINFKSNKNKDIVSIIFDKKYSNENEYYNFMNNNTEDNTDNNEKNFCVMKFKEAKTHLNDYIKFRKIFTSDTNDGINDNGINDNNNKNKNKSKRCFNDNYEYRWMNNSKYLEKYSNEFENLFEDNEYNYKLKQSRNLRKFFEKKKNNMEKENNSTKDIIIHERVALAINFLSKEDVDGIGTAKKVMMNKKKDKRKIKIKKKKKKKNTNCQNVKNRKGFLDNRNKWKNLLHFKVIFNSNKIDIIELIISCFISIIRDWRRRNKIDSKRNLILKNRIKEWEAMNYFVNYKENARLNDSDNREIIRVTADNSRQIEYLNPVKRNAVKVDGDTNNGSTAAETTFKLHKKKINDLLFRHYGSSSNSNEKKVLRRRLRALISSRSRTGGCVGV</sequence>
<reference evidence="2" key="1">
    <citation type="submission" date="2016-05" db="EMBL/GenBank/DDBJ databases">
        <title>Comparative genomics of biotechnologically important yeasts.</title>
        <authorList>
            <consortium name="DOE Joint Genome Institute"/>
            <person name="Riley R."/>
            <person name="Haridas S."/>
            <person name="Wolfe K.H."/>
            <person name="Lopes M.R."/>
            <person name="Hittinger C.T."/>
            <person name="Goker M."/>
            <person name="Salamov A."/>
            <person name="Wisecaver J."/>
            <person name="Long T.M."/>
            <person name="Aerts A.L."/>
            <person name="Barry K."/>
            <person name="Choi C."/>
            <person name="Clum A."/>
            <person name="Coughlan A.Y."/>
            <person name="Deshpande S."/>
            <person name="Douglass A.P."/>
            <person name="Hanson S.J."/>
            <person name="Klenk H.-P."/>
            <person name="Labutti K."/>
            <person name="Lapidus A."/>
            <person name="Lindquist E."/>
            <person name="Lipzen A."/>
            <person name="Meier-Kolthoff J.P."/>
            <person name="Ohm R.A."/>
            <person name="Otillar R.P."/>
            <person name="Pangilinan J."/>
            <person name="Peng Y."/>
            <person name="Rokas A."/>
            <person name="Rosa C.A."/>
            <person name="Scheuner C."/>
            <person name="Sibirny A.A."/>
            <person name="Slot J.C."/>
            <person name="Stielow J.B."/>
            <person name="Sun H."/>
            <person name="Kurtzman C.P."/>
            <person name="Blackwell M."/>
            <person name="Grigoriev I.V."/>
            <person name="Jeffries T.W."/>
        </authorList>
    </citation>
    <scope>NUCLEOTIDE SEQUENCE [LARGE SCALE GENOMIC DNA]</scope>
    <source>
        <strain evidence="2">DSM 1968</strain>
    </source>
</reference>
<dbReference type="EMBL" id="KV454475">
    <property type="protein sequence ID" value="ODV63396.1"/>
    <property type="molecule type" value="Genomic_DNA"/>
</dbReference>
<keyword evidence="2" id="KW-1185">Reference proteome</keyword>
<dbReference type="InParanoid" id="A0A1D2VP70"/>
<gene>
    <name evidence="1" type="ORF">ASCRUDRAFT_67504</name>
</gene>
<dbReference type="AlphaFoldDB" id="A0A1D2VP70"/>
<proteinExistence type="predicted"/>
<organism evidence="1 2">
    <name type="scientific">Ascoidea rubescens DSM 1968</name>
    <dbReference type="NCBI Taxonomy" id="1344418"/>
    <lineage>
        <taxon>Eukaryota</taxon>
        <taxon>Fungi</taxon>
        <taxon>Dikarya</taxon>
        <taxon>Ascomycota</taxon>
        <taxon>Saccharomycotina</taxon>
        <taxon>Saccharomycetes</taxon>
        <taxon>Ascoideaceae</taxon>
        <taxon>Ascoidea</taxon>
    </lineage>
</organism>
<dbReference type="GeneID" id="30965036"/>
<dbReference type="Proteomes" id="UP000095038">
    <property type="component" value="Unassembled WGS sequence"/>
</dbReference>
<name>A0A1D2VP70_9ASCO</name>
<accession>A0A1D2VP70</accession>